<dbReference type="Gene3D" id="3.40.50.300">
    <property type="entry name" value="P-loop containing nucleotide triphosphate hydrolases"/>
    <property type="match status" value="2"/>
</dbReference>
<keyword evidence="3" id="KW-1185">Reference proteome</keyword>
<gene>
    <name evidence="2" type="ORF">CF168_04335</name>
</gene>
<dbReference type="PANTHER" id="PTHR43581">
    <property type="entry name" value="ATP/GTP PHOSPHATASE"/>
    <property type="match status" value="1"/>
</dbReference>
<dbReference type="EMBL" id="CP022358">
    <property type="protein sequence ID" value="ASK68161.1"/>
    <property type="molecule type" value="Genomic_DNA"/>
</dbReference>
<evidence type="ECO:0000259" key="1">
    <source>
        <dbReference type="Pfam" id="PF13175"/>
    </source>
</evidence>
<proteinExistence type="predicted"/>
<reference evidence="2 3" key="1">
    <citation type="submission" date="2017-07" db="EMBL/GenBank/DDBJ databases">
        <title>Phenotypical and genomic characterization of a clinical isolate of Shewanella bicestrii sp. nov. producing an extended-spectrum beta-lactamase and a new oxacillinase variant.</title>
        <authorList>
            <person name="Jousset A.B."/>
            <person name="Bonnin R.A."/>
            <person name="Girlich D."/>
            <person name="Dabos L."/>
            <person name="Potron A."/>
            <person name="Dortet L."/>
            <person name="Glaser P."/>
            <person name="Naas T."/>
        </authorList>
    </citation>
    <scope>NUCLEOTIDE SEQUENCE [LARGE SCALE GENOMIC DNA]</scope>
    <source>
        <strain evidence="2 3">JAB-1</strain>
    </source>
</reference>
<protein>
    <recommendedName>
        <fullName evidence="1">Endonuclease GajA/Old nuclease/RecF-like AAA domain-containing protein</fullName>
    </recommendedName>
</protein>
<dbReference type="Proteomes" id="UP000198367">
    <property type="component" value="Chromosome"/>
</dbReference>
<accession>A0A220UJP5</accession>
<sequence length="560" mass="64474">MIECLYANNYKSFSDFNLDLTSINILLGSNSCGKSSITNLLLMLSQTCDSIGSYESLFRLNGQKSSFGEAKNIFKDKKINNYVTIGLAVPNFVVDENITDMELYDFGEFVGDYLRKVVTYVRRHKGYNKSASKIVEKIHSEFNDYFYSMIVFIDSDSKRKVEAYKKLTYFVRAMQRSLASEVVDFVSDSSVDTNATFDIVDVSKLRDFVSVQLIDKIKLKPNKLEYIVAYNPIENECYLKGVKFINNSGDVVIDINCLNSKRARIYSEIICEKVLGRSKDEILKGFNFKSLKPIDVTELDLMRKNPLANYIRFYIGFFLELFHSEIKGTKINHVSPLRAFPQRYYLLEKSAQHITLNSNDGSQLAEVLKNNPDVLYKVNELFIDFDIQISTEKVNDIIHRIVVRQHNISVELTDVGFGISQVLPILVQAFLCPSKSITIIEQPEIHLHPKMQAWLTNALVKISKENNKKFIIETHSDTIIKRLQILLLDPNVNFFDNDLNIFHLERDCVGNTSLKKIEFNSLAEISWPKNFMDVEIQDSITLQRLKINKMREMEEANKNV</sequence>
<dbReference type="PANTHER" id="PTHR43581:SF2">
    <property type="entry name" value="EXCINUCLEASE ATPASE SUBUNIT"/>
    <property type="match status" value="1"/>
</dbReference>
<evidence type="ECO:0000313" key="2">
    <source>
        <dbReference type="EMBL" id="ASK68161.1"/>
    </source>
</evidence>
<name>A0A220UJP5_9GAMM</name>
<dbReference type="KEGG" id="sbj:CF168_04335"/>
<dbReference type="SUPFAM" id="SSF52540">
    <property type="entry name" value="P-loop containing nucleoside triphosphate hydrolases"/>
    <property type="match status" value="1"/>
</dbReference>
<dbReference type="AlphaFoldDB" id="A0A220UJP5"/>
<dbReference type="Pfam" id="PF13175">
    <property type="entry name" value="AAA_15"/>
    <property type="match status" value="1"/>
</dbReference>
<dbReference type="RefSeq" id="WP_089067099.1">
    <property type="nucleotide sequence ID" value="NZ_CP022358.1"/>
</dbReference>
<feature type="domain" description="Endonuclease GajA/Old nuclease/RecF-like AAA" evidence="1">
    <location>
        <begin position="1"/>
        <end position="480"/>
    </location>
</feature>
<organism evidence="2 3">
    <name type="scientific">Shewanella bicestrii</name>
    <dbReference type="NCBI Taxonomy" id="2018305"/>
    <lineage>
        <taxon>Bacteria</taxon>
        <taxon>Pseudomonadati</taxon>
        <taxon>Pseudomonadota</taxon>
        <taxon>Gammaproteobacteria</taxon>
        <taxon>Alteromonadales</taxon>
        <taxon>Shewanellaceae</taxon>
        <taxon>Shewanella</taxon>
    </lineage>
</organism>
<evidence type="ECO:0000313" key="3">
    <source>
        <dbReference type="Proteomes" id="UP000198367"/>
    </source>
</evidence>
<dbReference type="InterPro" id="IPR027417">
    <property type="entry name" value="P-loop_NTPase"/>
</dbReference>
<dbReference type="InterPro" id="IPR051396">
    <property type="entry name" value="Bact_Antivir_Def_Nuclease"/>
</dbReference>
<dbReference type="InterPro" id="IPR041685">
    <property type="entry name" value="AAA_GajA/Old/RecF-like"/>
</dbReference>